<dbReference type="EMBL" id="JAVXUO010002127">
    <property type="protein sequence ID" value="KAK2976020.1"/>
    <property type="molecule type" value="Genomic_DNA"/>
</dbReference>
<comment type="similarity">
    <text evidence="2">Belongs to the NRAMP (TC 2.A.55) family.</text>
</comment>
<keyword evidence="5 8" id="KW-1133">Transmembrane helix</keyword>
<keyword evidence="6" id="KW-0406">Ion transport</keyword>
<keyword evidence="4 8" id="KW-0812">Transmembrane</keyword>
<accession>A0AA88U9L4</accession>
<evidence type="ECO:0000313" key="9">
    <source>
        <dbReference type="EMBL" id="KAK2976020.1"/>
    </source>
</evidence>
<evidence type="ECO:0000256" key="3">
    <source>
        <dbReference type="ARBA" id="ARBA00022448"/>
    </source>
</evidence>
<keyword evidence="7 8" id="KW-0472">Membrane</keyword>
<evidence type="ECO:0000256" key="7">
    <source>
        <dbReference type="ARBA" id="ARBA00023136"/>
    </source>
</evidence>
<dbReference type="InterPro" id="IPR001046">
    <property type="entry name" value="NRAMP_fam"/>
</dbReference>
<name>A0AA88U9L4_9ASTE</name>
<dbReference type="GO" id="GO:0005886">
    <property type="term" value="C:plasma membrane"/>
    <property type="evidence" value="ECO:0007669"/>
    <property type="project" value="TreeGrafter"/>
</dbReference>
<sequence length="118" mass="13006">MGLLPGTREATAMCHEKERSPIIGTQCVIVETALQAGASQRYELLWIILIGFIIALIIQSLAANISGNTGKHLAEVCEAEYPRYITYCLWFLAEISVIATDIPEGMKYEPLPIPLLLC</sequence>
<evidence type="ECO:0000256" key="4">
    <source>
        <dbReference type="ARBA" id="ARBA00022692"/>
    </source>
</evidence>
<evidence type="ECO:0000256" key="5">
    <source>
        <dbReference type="ARBA" id="ARBA00022989"/>
    </source>
</evidence>
<dbReference type="AlphaFoldDB" id="A0AA88U9L4"/>
<comment type="subcellular location">
    <subcellularLocation>
        <location evidence="1">Membrane</location>
        <topology evidence="1">Multi-pass membrane protein</topology>
    </subcellularLocation>
</comment>
<keyword evidence="10" id="KW-1185">Reference proteome</keyword>
<keyword evidence="3" id="KW-0813">Transport</keyword>
<evidence type="ECO:0000256" key="1">
    <source>
        <dbReference type="ARBA" id="ARBA00004141"/>
    </source>
</evidence>
<proteinExistence type="inferred from homology"/>
<protein>
    <submittedName>
        <fullName evidence="9">Uncharacterized protein</fullName>
    </submittedName>
</protein>
<evidence type="ECO:0000256" key="8">
    <source>
        <dbReference type="SAM" id="Phobius"/>
    </source>
</evidence>
<dbReference type="GO" id="GO:0005384">
    <property type="term" value="F:manganese ion transmembrane transporter activity"/>
    <property type="evidence" value="ECO:0007669"/>
    <property type="project" value="TreeGrafter"/>
</dbReference>
<evidence type="ECO:0000256" key="6">
    <source>
        <dbReference type="ARBA" id="ARBA00023065"/>
    </source>
</evidence>
<organism evidence="9 10">
    <name type="scientific">Escallonia rubra</name>
    <dbReference type="NCBI Taxonomy" id="112253"/>
    <lineage>
        <taxon>Eukaryota</taxon>
        <taxon>Viridiplantae</taxon>
        <taxon>Streptophyta</taxon>
        <taxon>Embryophyta</taxon>
        <taxon>Tracheophyta</taxon>
        <taxon>Spermatophyta</taxon>
        <taxon>Magnoliopsida</taxon>
        <taxon>eudicotyledons</taxon>
        <taxon>Gunneridae</taxon>
        <taxon>Pentapetalae</taxon>
        <taxon>asterids</taxon>
        <taxon>campanulids</taxon>
        <taxon>Escalloniales</taxon>
        <taxon>Escalloniaceae</taxon>
        <taxon>Escallonia</taxon>
    </lineage>
</organism>
<dbReference type="Pfam" id="PF01566">
    <property type="entry name" value="Nramp"/>
    <property type="match status" value="1"/>
</dbReference>
<dbReference type="GO" id="GO:0034755">
    <property type="term" value="P:iron ion transmembrane transport"/>
    <property type="evidence" value="ECO:0007669"/>
    <property type="project" value="TreeGrafter"/>
</dbReference>
<dbReference type="PANTHER" id="PTHR11706:SF77">
    <property type="entry name" value="METAL TRANSPORTER NRAMP5"/>
    <property type="match status" value="1"/>
</dbReference>
<comment type="caution">
    <text evidence="9">The sequence shown here is derived from an EMBL/GenBank/DDBJ whole genome shotgun (WGS) entry which is preliminary data.</text>
</comment>
<evidence type="ECO:0000313" key="10">
    <source>
        <dbReference type="Proteomes" id="UP001187471"/>
    </source>
</evidence>
<gene>
    <name evidence="9" type="ORF">RJ640_011807</name>
</gene>
<dbReference type="GO" id="GO:0015086">
    <property type="term" value="F:cadmium ion transmembrane transporter activity"/>
    <property type="evidence" value="ECO:0007669"/>
    <property type="project" value="TreeGrafter"/>
</dbReference>
<dbReference type="PANTHER" id="PTHR11706">
    <property type="entry name" value="SOLUTE CARRIER PROTEIN FAMILY 11 MEMBER"/>
    <property type="match status" value="1"/>
</dbReference>
<evidence type="ECO:0000256" key="2">
    <source>
        <dbReference type="ARBA" id="ARBA00009965"/>
    </source>
</evidence>
<feature type="transmembrane region" description="Helical" evidence="8">
    <location>
        <begin position="44"/>
        <end position="63"/>
    </location>
</feature>
<dbReference type="Proteomes" id="UP001187471">
    <property type="component" value="Unassembled WGS sequence"/>
</dbReference>
<reference evidence="9" key="1">
    <citation type="submission" date="2022-12" db="EMBL/GenBank/DDBJ databases">
        <title>Draft genome assemblies for two species of Escallonia (Escalloniales).</title>
        <authorList>
            <person name="Chanderbali A."/>
            <person name="Dervinis C."/>
            <person name="Anghel I."/>
            <person name="Soltis D."/>
            <person name="Soltis P."/>
            <person name="Zapata F."/>
        </authorList>
    </citation>
    <scope>NUCLEOTIDE SEQUENCE</scope>
    <source>
        <strain evidence="9">UCBG92.1500</strain>
        <tissue evidence="9">Leaf</tissue>
    </source>
</reference>